<gene>
    <name evidence="4" type="ORF">DES43_12028</name>
</gene>
<evidence type="ECO:0000313" key="4">
    <source>
        <dbReference type="EMBL" id="TDR33629.1"/>
    </source>
</evidence>
<comment type="caution">
    <text evidence="4">The sequence shown here is derived from an EMBL/GenBank/DDBJ whole genome shotgun (WGS) entry which is preliminary data.</text>
</comment>
<dbReference type="RefSeq" id="WP_133675764.1">
    <property type="nucleotide sequence ID" value="NZ_KK073898.1"/>
</dbReference>
<dbReference type="Gene3D" id="2.30.30.40">
    <property type="entry name" value="SH3 Domains"/>
    <property type="match status" value="1"/>
</dbReference>
<feature type="transmembrane region" description="Helical" evidence="2">
    <location>
        <begin position="36"/>
        <end position="58"/>
    </location>
</feature>
<protein>
    <submittedName>
        <fullName evidence="4">SH3 domain-containing protein</fullName>
    </submittedName>
</protein>
<dbReference type="AlphaFoldDB" id="A0A4V3DKC9"/>
<reference evidence="4 5" key="1">
    <citation type="submission" date="2019-03" db="EMBL/GenBank/DDBJ databases">
        <title>Genomic Encyclopedia of Type Strains, Phase IV (KMG-IV): sequencing the most valuable type-strain genomes for metagenomic binning, comparative biology and taxonomic classification.</title>
        <authorList>
            <person name="Goeker M."/>
        </authorList>
    </citation>
    <scope>NUCLEOTIDE SEQUENCE [LARGE SCALE GENOMIC DNA]</scope>
    <source>
        <strain evidence="4 5">DSM 11603</strain>
    </source>
</reference>
<proteinExistence type="predicted"/>
<accession>A0A4V3DKC9</accession>
<keyword evidence="2" id="KW-1133">Transmembrane helix</keyword>
<dbReference type="OrthoDB" id="8421932at2"/>
<keyword evidence="2" id="KW-0472">Membrane</keyword>
<name>A0A4V3DKC9_9HYPH</name>
<feature type="region of interest" description="Disordered" evidence="1">
    <location>
        <begin position="147"/>
        <end position="173"/>
    </location>
</feature>
<dbReference type="EMBL" id="SNZF01000020">
    <property type="protein sequence ID" value="TDR33629.1"/>
    <property type="molecule type" value="Genomic_DNA"/>
</dbReference>
<sequence>MKGLPGFGKPRRQRSVQYGYSTPASHWHRVKEHSHLVIAALGSFAFIAIAITAFWFTLPRNDKPVAARAAPQEMTAPDAADDAQPVVAETPAAPEAAPAVAAAPATEADPEIQPLALMPEPRVPEIDTQAAAAIIVPDAEAGDIAPETGSGTRTAAIPAPKPKPPAAAAAATGTGRITRGVTFRSGPGGSAIGTIPGGTEVKVISCDSWCEIVHKDQRGFVYKDFLDRD</sequence>
<dbReference type="Proteomes" id="UP000294958">
    <property type="component" value="Unassembled WGS sequence"/>
</dbReference>
<evidence type="ECO:0000256" key="1">
    <source>
        <dbReference type="SAM" id="MobiDB-lite"/>
    </source>
</evidence>
<keyword evidence="5" id="KW-1185">Reference proteome</keyword>
<keyword evidence="2" id="KW-0812">Transmembrane</keyword>
<dbReference type="InterPro" id="IPR003646">
    <property type="entry name" value="SH3-like_bac-type"/>
</dbReference>
<evidence type="ECO:0000256" key="2">
    <source>
        <dbReference type="SAM" id="Phobius"/>
    </source>
</evidence>
<evidence type="ECO:0000259" key="3">
    <source>
        <dbReference type="Pfam" id="PF08239"/>
    </source>
</evidence>
<feature type="domain" description="SH3b" evidence="3">
    <location>
        <begin position="180"/>
        <end position="227"/>
    </location>
</feature>
<evidence type="ECO:0000313" key="5">
    <source>
        <dbReference type="Proteomes" id="UP000294958"/>
    </source>
</evidence>
<organism evidence="4 5">
    <name type="scientific">Aquamicrobium defluvii</name>
    <dbReference type="NCBI Taxonomy" id="69279"/>
    <lineage>
        <taxon>Bacteria</taxon>
        <taxon>Pseudomonadati</taxon>
        <taxon>Pseudomonadota</taxon>
        <taxon>Alphaproteobacteria</taxon>
        <taxon>Hyphomicrobiales</taxon>
        <taxon>Phyllobacteriaceae</taxon>
        <taxon>Aquamicrobium</taxon>
    </lineage>
</organism>
<dbReference type="Pfam" id="PF08239">
    <property type="entry name" value="SH3_3"/>
    <property type="match status" value="1"/>
</dbReference>